<evidence type="ECO:0000256" key="2">
    <source>
        <dbReference type="SAM" id="SignalP"/>
    </source>
</evidence>
<feature type="signal peptide" evidence="2">
    <location>
        <begin position="1"/>
        <end position="20"/>
    </location>
</feature>
<feature type="region of interest" description="Disordered" evidence="1">
    <location>
        <begin position="108"/>
        <end position="133"/>
    </location>
</feature>
<evidence type="ECO:0000313" key="4">
    <source>
        <dbReference type="EMBL" id="MBC3919450.1"/>
    </source>
</evidence>
<feature type="chain" id="PRO_5047445025" evidence="2">
    <location>
        <begin position="21"/>
        <end position="162"/>
    </location>
</feature>
<comment type="caution">
    <text evidence="4">The sequence shown here is derived from an EMBL/GenBank/DDBJ whole genome shotgun (WGS) entry which is preliminary data.</text>
</comment>
<dbReference type="EMBL" id="JACOGF010000009">
    <property type="protein sequence ID" value="MBC3919450.1"/>
    <property type="molecule type" value="Genomic_DNA"/>
</dbReference>
<protein>
    <submittedName>
        <fullName evidence="4">DUF4124 domain-containing protein</fullName>
    </submittedName>
</protein>
<keyword evidence="5" id="KW-1185">Reference proteome</keyword>
<dbReference type="Pfam" id="PF13511">
    <property type="entry name" value="DUF4124"/>
    <property type="match status" value="1"/>
</dbReference>
<dbReference type="RefSeq" id="WP_186948699.1">
    <property type="nucleotide sequence ID" value="NZ_JACOGF010000009.1"/>
</dbReference>
<sequence length="162" mass="18150">MNRLLSAFILLIGVQAYAHAQADVYLCVDENGKKEYKNTGAVKGCKKVELQGITVVPAPVFPAAGKKPQGKPASSPTDFPKVDEGTQKARDSDRKQILQDELKAEEQKLANLKKEFNNGEPERRGDEKNYAKYQERTNLMKEDISRTEKNIEALKREIANSK</sequence>
<reference evidence="4 5" key="1">
    <citation type="submission" date="2020-08" db="EMBL/GenBank/DDBJ databases">
        <title>Novel species isolated from subtropical streams in China.</title>
        <authorList>
            <person name="Lu H."/>
        </authorList>
    </citation>
    <scope>NUCLEOTIDE SEQUENCE [LARGE SCALE GENOMIC DNA]</scope>
    <source>
        <strain evidence="4 5">CY18W</strain>
    </source>
</reference>
<accession>A0ABR6ZUD2</accession>
<feature type="domain" description="DUF4124" evidence="3">
    <location>
        <begin position="18"/>
        <end position="60"/>
    </location>
</feature>
<feature type="compositionally biased region" description="Basic and acidic residues" evidence="1">
    <location>
        <begin position="80"/>
        <end position="95"/>
    </location>
</feature>
<feature type="region of interest" description="Disordered" evidence="1">
    <location>
        <begin position="62"/>
        <end position="95"/>
    </location>
</feature>
<organism evidence="4 5">
    <name type="scientific">Undibacterium hunanense</name>
    <dbReference type="NCBI Taxonomy" id="2762292"/>
    <lineage>
        <taxon>Bacteria</taxon>
        <taxon>Pseudomonadati</taxon>
        <taxon>Pseudomonadota</taxon>
        <taxon>Betaproteobacteria</taxon>
        <taxon>Burkholderiales</taxon>
        <taxon>Oxalobacteraceae</taxon>
        <taxon>Undibacterium</taxon>
    </lineage>
</organism>
<evidence type="ECO:0000256" key="1">
    <source>
        <dbReference type="SAM" id="MobiDB-lite"/>
    </source>
</evidence>
<gene>
    <name evidence="4" type="ORF">H8L32_18310</name>
</gene>
<dbReference type="Proteomes" id="UP000650424">
    <property type="component" value="Unassembled WGS sequence"/>
</dbReference>
<evidence type="ECO:0000313" key="5">
    <source>
        <dbReference type="Proteomes" id="UP000650424"/>
    </source>
</evidence>
<evidence type="ECO:0000259" key="3">
    <source>
        <dbReference type="Pfam" id="PF13511"/>
    </source>
</evidence>
<keyword evidence="2" id="KW-0732">Signal</keyword>
<proteinExistence type="predicted"/>
<name>A0ABR6ZUD2_9BURK</name>
<dbReference type="InterPro" id="IPR025392">
    <property type="entry name" value="DUF4124"/>
</dbReference>